<comment type="caution">
    <text evidence="2">The sequence shown here is derived from an EMBL/GenBank/DDBJ whole genome shotgun (WGS) entry which is preliminary data.</text>
</comment>
<keyword evidence="1" id="KW-0812">Transmembrane</keyword>
<proteinExistence type="predicted"/>
<keyword evidence="3" id="KW-1185">Reference proteome</keyword>
<feature type="transmembrane region" description="Helical" evidence="1">
    <location>
        <begin position="12"/>
        <end position="37"/>
    </location>
</feature>
<organism evidence="2 3">
    <name type="scientific">Microbacterium mitrae</name>
    <dbReference type="NCBI Taxonomy" id="664640"/>
    <lineage>
        <taxon>Bacteria</taxon>
        <taxon>Bacillati</taxon>
        <taxon>Actinomycetota</taxon>
        <taxon>Actinomycetes</taxon>
        <taxon>Micrococcales</taxon>
        <taxon>Microbacteriaceae</taxon>
        <taxon>Microbacterium</taxon>
    </lineage>
</organism>
<dbReference type="RefSeq" id="WP_147824632.1">
    <property type="nucleotide sequence ID" value="NZ_BAAARG010000001.1"/>
</dbReference>
<dbReference type="EMBL" id="VRSW01000001">
    <property type="protein sequence ID" value="TXK05822.1"/>
    <property type="molecule type" value="Genomic_DNA"/>
</dbReference>
<dbReference type="Proteomes" id="UP000321196">
    <property type="component" value="Unassembled WGS sequence"/>
</dbReference>
<evidence type="ECO:0000313" key="3">
    <source>
        <dbReference type="Proteomes" id="UP000321196"/>
    </source>
</evidence>
<name>A0A5C8HRC1_9MICO</name>
<evidence type="ECO:0000313" key="2">
    <source>
        <dbReference type="EMBL" id="TXK05822.1"/>
    </source>
</evidence>
<keyword evidence="1" id="KW-0472">Membrane</keyword>
<protein>
    <submittedName>
        <fullName evidence="2">Uncharacterized protein</fullName>
    </submittedName>
</protein>
<evidence type="ECO:0000256" key="1">
    <source>
        <dbReference type="SAM" id="Phobius"/>
    </source>
</evidence>
<gene>
    <name evidence="2" type="ORF">FVP60_02210</name>
</gene>
<sequence length="108" mass="11797">MFARLKSRLSLIWFVAGLAIGVVVFAFAIPAIGAAFAPQPAATCLSSALSEDEVEELMQLDGVPMPERVEATARIITGPGRSCSPFRYEHLVWTALLLRRPKTLAEWP</sequence>
<dbReference type="AlphaFoldDB" id="A0A5C8HRC1"/>
<keyword evidence="1" id="KW-1133">Transmembrane helix</keyword>
<accession>A0A5C8HRC1</accession>
<reference evidence="2 3" key="1">
    <citation type="submission" date="2019-08" db="EMBL/GenBank/DDBJ databases">
        <authorList>
            <person name="Dong K."/>
        </authorList>
    </citation>
    <scope>NUCLEOTIDE SEQUENCE [LARGE SCALE GENOMIC DNA]</scope>
    <source>
        <strain evidence="2 3">M4-8</strain>
    </source>
</reference>